<feature type="domain" description="Zn-dependent metallo-hydrolase RNA specificity" evidence="4">
    <location>
        <begin position="272"/>
        <end position="316"/>
    </location>
</feature>
<dbReference type="EMBL" id="CP119075">
    <property type="protein sequence ID" value="WED67018.1"/>
    <property type="molecule type" value="Genomic_DNA"/>
</dbReference>
<dbReference type="GO" id="GO:0035312">
    <property type="term" value="F:5'-3' DNA exonuclease activity"/>
    <property type="evidence" value="ECO:0007669"/>
    <property type="project" value="TreeGrafter"/>
</dbReference>
<evidence type="ECO:0000313" key="5">
    <source>
        <dbReference type="EMBL" id="WED67018.1"/>
    </source>
</evidence>
<evidence type="ECO:0000313" key="6">
    <source>
        <dbReference type="Proteomes" id="UP001218638"/>
    </source>
</evidence>
<keyword evidence="6" id="KW-1185">Reference proteome</keyword>
<evidence type="ECO:0000256" key="2">
    <source>
        <dbReference type="ARBA" id="ARBA00022801"/>
    </source>
</evidence>
<dbReference type="AlphaFoldDB" id="A0AAF0I4U5"/>
<dbReference type="Proteomes" id="UP001218638">
    <property type="component" value="Chromosome"/>
</dbReference>
<gene>
    <name evidence="5" type="ORF">PXH66_09165</name>
</gene>
<evidence type="ECO:0000256" key="1">
    <source>
        <dbReference type="ARBA" id="ARBA00022722"/>
    </source>
</evidence>
<evidence type="ECO:0000259" key="4">
    <source>
        <dbReference type="Pfam" id="PF07521"/>
    </source>
</evidence>
<dbReference type="GO" id="GO:0006303">
    <property type="term" value="P:double-strand break repair via nonhomologous end joining"/>
    <property type="evidence" value="ECO:0007669"/>
    <property type="project" value="TreeGrafter"/>
</dbReference>
<dbReference type="Gene3D" id="3.60.15.10">
    <property type="entry name" value="Ribonuclease Z/Hydroxyacylglutathione hydrolase-like"/>
    <property type="match status" value="1"/>
</dbReference>
<evidence type="ECO:0000256" key="3">
    <source>
        <dbReference type="ARBA" id="ARBA00022839"/>
    </source>
</evidence>
<accession>A0AAF0I4U5</accession>
<name>A0AAF0I4U5_9BACT</name>
<dbReference type="GO" id="GO:0003684">
    <property type="term" value="F:damaged DNA binding"/>
    <property type="evidence" value="ECO:0007669"/>
    <property type="project" value="TreeGrafter"/>
</dbReference>
<dbReference type="InterPro" id="IPR036866">
    <property type="entry name" value="RibonucZ/Hydroxyglut_hydro"/>
</dbReference>
<keyword evidence="3" id="KW-0269">Exonuclease</keyword>
<dbReference type="SUPFAM" id="SSF56281">
    <property type="entry name" value="Metallo-hydrolase/oxidoreductase"/>
    <property type="match status" value="1"/>
</dbReference>
<dbReference type="KEGG" id="slom:PXH66_09165"/>
<protein>
    <submittedName>
        <fullName evidence="5">MBL fold metallo-hydrolase</fullName>
    </submittedName>
</protein>
<organism evidence="5 6">
    <name type="scientific">Synoicihabitans lomoniglobus</name>
    <dbReference type="NCBI Taxonomy" id="2909285"/>
    <lineage>
        <taxon>Bacteria</taxon>
        <taxon>Pseudomonadati</taxon>
        <taxon>Verrucomicrobiota</taxon>
        <taxon>Opitutia</taxon>
        <taxon>Opitutales</taxon>
        <taxon>Opitutaceae</taxon>
        <taxon>Synoicihabitans</taxon>
    </lineage>
</organism>
<keyword evidence="1" id="KW-0540">Nuclease</keyword>
<proteinExistence type="predicted"/>
<dbReference type="Pfam" id="PF07521">
    <property type="entry name" value="RMMBL"/>
    <property type="match status" value="1"/>
</dbReference>
<reference evidence="5" key="1">
    <citation type="submission" date="2023-03" db="EMBL/GenBank/DDBJ databases">
        <title>Lomoglobus Profundus gen. nov., sp. nov., a novel member of the phylum Verrucomicrobia, isolated from deep-marine sediment of South China Sea.</title>
        <authorList>
            <person name="Ahmad T."/>
            <person name="Ishaq S.E."/>
            <person name="Wang F."/>
        </authorList>
    </citation>
    <scope>NUCLEOTIDE SEQUENCE</scope>
    <source>
        <strain evidence="5">LMO-M01</strain>
    </source>
</reference>
<dbReference type="PANTHER" id="PTHR23240">
    <property type="entry name" value="DNA CROSS-LINK REPAIR PROTEIN PSO2/SNM1-RELATED"/>
    <property type="match status" value="1"/>
</dbReference>
<dbReference type="PANTHER" id="PTHR23240:SF8">
    <property type="entry name" value="PROTEIN ARTEMIS"/>
    <property type="match status" value="1"/>
</dbReference>
<dbReference type="GO" id="GO:0036297">
    <property type="term" value="P:interstrand cross-link repair"/>
    <property type="evidence" value="ECO:0007669"/>
    <property type="project" value="TreeGrafter"/>
</dbReference>
<dbReference type="InterPro" id="IPR011108">
    <property type="entry name" value="RMMBL"/>
</dbReference>
<sequence length="328" mass="36068">MAWQVKSRNGIWLPQIDWWLDAHKPAPRSVISHAHADHVARHGEAICTPATAALIEARSGKPKSPPRTIEFDCPISLTPTATLTLVPAGHVLGSAQALISHPEYGRLLYTGDFKLRPSGTAETCATPAADVLIMETTFARSHYVFPPAETVFRDVIAFCRETLAQGEIPVLLGYSLGRSQEILHGLSDADLPLMLHPMVEKVTRVYESHDVTFPAYTSFAPMFAPGHVIITPAQALKGELFSAVGPIRTAVLTGWAIDTATRYRHACDAAFPLSDHAGYEDLLEFVRRVNPRRVYTVHGFADEFAATLRQRGIDAWALGRNNQLELTF</sequence>
<dbReference type="RefSeq" id="WP_330927606.1">
    <property type="nucleotide sequence ID" value="NZ_CP119075.1"/>
</dbReference>
<keyword evidence="2" id="KW-0378">Hydrolase</keyword>